<feature type="transmembrane region" description="Helical" evidence="6">
    <location>
        <begin position="38"/>
        <end position="58"/>
    </location>
</feature>
<feature type="transmembrane region" description="Helical" evidence="6">
    <location>
        <begin position="146"/>
        <end position="167"/>
    </location>
</feature>
<comment type="subcellular location">
    <subcellularLocation>
        <location evidence="1">Membrane</location>
        <topology evidence="1">Multi-pass membrane protein</topology>
    </subcellularLocation>
</comment>
<dbReference type="InterPro" id="IPR004923">
    <property type="entry name" value="FTR1/Fip1/EfeU"/>
</dbReference>
<feature type="transmembrane region" description="Helical" evidence="6">
    <location>
        <begin position="70"/>
        <end position="88"/>
    </location>
</feature>
<dbReference type="Proteomes" id="UP001052739">
    <property type="component" value="Unassembled WGS sequence"/>
</dbReference>
<dbReference type="RefSeq" id="WP_043230629.1">
    <property type="nucleotide sequence ID" value="NZ_BNBS01000073.1"/>
</dbReference>
<comment type="similarity">
    <text evidence="2">Belongs to the oxidase-dependent Fe transporter (OFeT) (TC 9.A.10.1) family.</text>
</comment>
<accession>A0ABQ3P8L5</accession>
<reference evidence="7" key="1">
    <citation type="submission" date="2024-05" db="EMBL/GenBank/DDBJ databases">
        <title>Whole genome shotgun sequence of Streptomyces hydrogenans NBRC 13475.</title>
        <authorList>
            <person name="Komaki H."/>
            <person name="Tamura T."/>
        </authorList>
    </citation>
    <scope>NUCLEOTIDE SEQUENCE</scope>
    <source>
        <strain evidence="7">NBRC 13475</strain>
    </source>
</reference>
<evidence type="ECO:0000256" key="5">
    <source>
        <dbReference type="ARBA" id="ARBA00023136"/>
    </source>
</evidence>
<dbReference type="PANTHER" id="PTHR31632:SF2">
    <property type="entry name" value="PLASMA MEMBRANE IRON PERMEASE"/>
    <property type="match status" value="1"/>
</dbReference>
<keyword evidence="4 6" id="KW-1133">Transmembrane helix</keyword>
<protein>
    <submittedName>
        <fullName evidence="7">Iron transporter</fullName>
    </submittedName>
</protein>
<name>A0ABQ3P8L5_9ACTN</name>
<dbReference type="NCBIfam" id="NF041756">
    <property type="entry name" value="EfeU"/>
    <property type="match status" value="1"/>
</dbReference>
<dbReference type="Pfam" id="PF03239">
    <property type="entry name" value="FTR1"/>
    <property type="match status" value="1"/>
</dbReference>
<keyword evidence="5 6" id="KW-0472">Membrane</keyword>
<keyword evidence="8" id="KW-1185">Reference proteome</keyword>
<evidence type="ECO:0000313" key="7">
    <source>
        <dbReference type="EMBL" id="GHI21360.1"/>
    </source>
</evidence>
<feature type="transmembrane region" description="Helical" evidence="6">
    <location>
        <begin position="247"/>
        <end position="267"/>
    </location>
</feature>
<evidence type="ECO:0000256" key="3">
    <source>
        <dbReference type="ARBA" id="ARBA00022692"/>
    </source>
</evidence>
<sequence length="292" mass="30897">MFGNYLIGLREGLEASLVVCILIAYLVKTGRRDALKPIWAGIGVAVGIALAFGAGLEFGSQELTFEAQELLGGSLSILAVVLVTWMVFWMKKTARHLRAELHGKLDAALAMGTGALVATAFLAVGREGLETALFVWASVRASSDGSHAPLLGVVLGLLTAVLLGWLFYRGALRINLAKFFTWTGGMLVVVAAGVLAYGVHDLQEARFLGGLADKAFDISATVPPDSWYGTLLKGVFNFQPDPTVLQVTVWALYLIPTLALFLAPIGSGPSVRVEKQKATDEKAEAGAADPAV</sequence>
<keyword evidence="3 6" id="KW-0812">Transmembrane</keyword>
<organism evidence="7 8">
    <name type="scientific">Streptomyces hydrogenans</name>
    <dbReference type="NCBI Taxonomy" id="1873719"/>
    <lineage>
        <taxon>Bacteria</taxon>
        <taxon>Bacillati</taxon>
        <taxon>Actinomycetota</taxon>
        <taxon>Actinomycetes</taxon>
        <taxon>Kitasatosporales</taxon>
        <taxon>Streptomycetaceae</taxon>
        <taxon>Streptomyces</taxon>
    </lineage>
</organism>
<dbReference type="PANTHER" id="PTHR31632">
    <property type="entry name" value="IRON TRANSPORTER FTH1"/>
    <property type="match status" value="1"/>
</dbReference>
<feature type="transmembrane region" description="Helical" evidence="6">
    <location>
        <begin position="6"/>
        <end position="26"/>
    </location>
</feature>
<evidence type="ECO:0000256" key="6">
    <source>
        <dbReference type="SAM" id="Phobius"/>
    </source>
</evidence>
<dbReference type="EMBL" id="BNDW01000019">
    <property type="protein sequence ID" value="GHI21360.1"/>
    <property type="molecule type" value="Genomic_DNA"/>
</dbReference>
<dbReference type="GeneID" id="94005686"/>
<evidence type="ECO:0000256" key="2">
    <source>
        <dbReference type="ARBA" id="ARBA00008333"/>
    </source>
</evidence>
<evidence type="ECO:0000256" key="1">
    <source>
        <dbReference type="ARBA" id="ARBA00004141"/>
    </source>
</evidence>
<feature type="transmembrane region" description="Helical" evidence="6">
    <location>
        <begin position="108"/>
        <end position="126"/>
    </location>
</feature>
<gene>
    <name evidence="7" type="ORF">Shyd_27310</name>
</gene>
<evidence type="ECO:0000313" key="8">
    <source>
        <dbReference type="Proteomes" id="UP001052739"/>
    </source>
</evidence>
<feature type="transmembrane region" description="Helical" evidence="6">
    <location>
        <begin position="179"/>
        <end position="199"/>
    </location>
</feature>
<evidence type="ECO:0000256" key="4">
    <source>
        <dbReference type="ARBA" id="ARBA00022989"/>
    </source>
</evidence>
<proteinExistence type="inferred from homology"/>
<comment type="caution">
    <text evidence="7">The sequence shown here is derived from an EMBL/GenBank/DDBJ whole genome shotgun (WGS) entry which is preliminary data.</text>
</comment>